<protein>
    <submittedName>
        <fullName evidence="1">Uncharacterized protein</fullName>
    </submittedName>
</protein>
<gene>
    <name evidence="1" type="ORF">GCA01S_107_00030</name>
</gene>
<dbReference type="Proteomes" id="UP000023561">
    <property type="component" value="Unassembled WGS sequence"/>
</dbReference>
<dbReference type="EMBL" id="BAWO01000107">
    <property type="protein sequence ID" value="GAJ41834.1"/>
    <property type="molecule type" value="Genomic_DNA"/>
</dbReference>
<comment type="caution">
    <text evidence="1">The sequence shown here is derived from an EMBL/GenBank/DDBJ whole genome shotgun (WGS) entry which is preliminary data.</text>
</comment>
<evidence type="ECO:0000313" key="1">
    <source>
        <dbReference type="EMBL" id="GAJ41834.1"/>
    </source>
</evidence>
<keyword evidence="2" id="KW-1185">Reference proteome</keyword>
<name>A0A023DKM1_9BACL</name>
<sequence length="88" mass="9798">MLSGCSNEYIRLSGESKNWEGEYKDATSKDGTYIFHYKEGDSNTVLENLEIEINDGEINRKDENHKGATIQFSSSCQGCAVSNSEPEP</sequence>
<dbReference type="AlphaFoldDB" id="A0A023DKM1"/>
<proteinExistence type="predicted"/>
<organism evidence="1 2">
    <name type="scientific">Parageobacillus caldoxylosilyticus NBRC 107762</name>
    <dbReference type="NCBI Taxonomy" id="1220594"/>
    <lineage>
        <taxon>Bacteria</taxon>
        <taxon>Bacillati</taxon>
        <taxon>Bacillota</taxon>
        <taxon>Bacilli</taxon>
        <taxon>Bacillales</taxon>
        <taxon>Anoxybacillaceae</taxon>
        <taxon>Saccharococcus</taxon>
    </lineage>
</organism>
<reference evidence="1 2" key="1">
    <citation type="submission" date="2014-04" db="EMBL/GenBank/DDBJ databases">
        <title>Whole genome shotgun sequence of Geobacillus caldoxylosilyticus NBRC 107762.</title>
        <authorList>
            <person name="Hosoyama A."/>
            <person name="Hosoyama Y."/>
            <person name="Katano-Makiyama Y."/>
            <person name="Tsuchikane K."/>
            <person name="Ohji S."/>
            <person name="Ichikawa N."/>
            <person name="Yamazoe A."/>
            <person name="Fujita N."/>
        </authorList>
    </citation>
    <scope>NUCLEOTIDE SEQUENCE [LARGE SCALE GENOMIC DNA]</scope>
    <source>
        <strain evidence="1 2">NBRC 107762</strain>
    </source>
</reference>
<evidence type="ECO:0000313" key="2">
    <source>
        <dbReference type="Proteomes" id="UP000023561"/>
    </source>
</evidence>
<accession>A0A023DKM1</accession>